<proteinExistence type="predicted"/>
<dbReference type="AlphaFoldDB" id="A0A835LSY0"/>
<evidence type="ECO:0008006" key="7">
    <source>
        <dbReference type="Google" id="ProtNLM"/>
    </source>
</evidence>
<dbReference type="PANTHER" id="PTHR31444">
    <property type="entry name" value="OS11G0490100 PROTEIN"/>
    <property type="match status" value="1"/>
</dbReference>
<dbReference type="GO" id="GO:0045492">
    <property type="term" value="P:xylan biosynthetic process"/>
    <property type="evidence" value="ECO:0007669"/>
    <property type="project" value="InterPro"/>
</dbReference>
<evidence type="ECO:0000256" key="2">
    <source>
        <dbReference type="ARBA" id="ARBA00022692"/>
    </source>
</evidence>
<keyword evidence="6" id="KW-1185">Reference proteome</keyword>
<accession>A0A835LSY0</accession>
<comment type="caution">
    <text evidence="5">The sequence shown here is derived from an EMBL/GenBank/DDBJ whole genome shotgun (WGS) entry which is preliminary data.</text>
</comment>
<evidence type="ECO:0000313" key="5">
    <source>
        <dbReference type="EMBL" id="KAF9602244.1"/>
    </source>
</evidence>
<reference evidence="5 6" key="1">
    <citation type="submission" date="2020-10" db="EMBL/GenBank/DDBJ databases">
        <title>The Coptis chinensis genome and diversification of protoberbering-type alkaloids.</title>
        <authorList>
            <person name="Wang B."/>
            <person name="Shu S."/>
            <person name="Song C."/>
            <person name="Liu Y."/>
        </authorList>
    </citation>
    <scope>NUCLEOTIDE SEQUENCE [LARGE SCALE GENOMIC DNA]</scope>
    <source>
        <strain evidence="5">HL-2020</strain>
        <tissue evidence="5">Leaf</tissue>
    </source>
</reference>
<evidence type="ECO:0000256" key="3">
    <source>
        <dbReference type="ARBA" id="ARBA00022989"/>
    </source>
</evidence>
<keyword evidence="2" id="KW-0812">Transmembrane</keyword>
<dbReference type="Proteomes" id="UP000631114">
    <property type="component" value="Unassembled WGS sequence"/>
</dbReference>
<dbReference type="EMBL" id="JADFTS010000006">
    <property type="protein sequence ID" value="KAF9602244.1"/>
    <property type="molecule type" value="Genomic_DNA"/>
</dbReference>
<keyword evidence="4" id="KW-0472">Membrane</keyword>
<protein>
    <recommendedName>
        <fullName evidence="7">Polysaccharide biosynthesis domain-containing protein</fullName>
    </recommendedName>
</protein>
<evidence type="ECO:0000256" key="4">
    <source>
        <dbReference type="ARBA" id="ARBA00023136"/>
    </source>
</evidence>
<dbReference type="Pfam" id="PF21729">
    <property type="entry name" value="IRX15_IRX15L_GXM"/>
    <property type="match status" value="1"/>
</dbReference>
<dbReference type="NCBIfam" id="TIGR01627">
    <property type="entry name" value="A_thal_3515"/>
    <property type="match status" value="1"/>
</dbReference>
<dbReference type="OrthoDB" id="1896682at2759"/>
<evidence type="ECO:0000313" key="6">
    <source>
        <dbReference type="Proteomes" id="UP000631114"/>
    </source>
</evidence>
<name>A0A835LSY0_9MAGN</name>
<organism evidence="5 6">
    <name type="scientific">Coptis chinensis</name>
    <dbReference type="NCBI Taxonomy" id="261450"/>
    <lineage>
        <taxon>Eukaryota</taxon>
        <taxon>Viridiplantae</taxon>
        <taxon>Streptophyta</taxon>
        <taxon>Embryophyta</taxon>
        <taxon>Tracheophyta</taxon>
        <taxon>Spermatophyta</taxon>
        <taxon>Magnoliopsida</taxon>
        <taxon>Ranunculales</taxon>
        <taxon>Ranunculaceae</taxon>
        <taxon>Coptidoideae</taxon>
        <taxon>Coptis</taxon>
    </lineage>
</organism>
<keyword evidence="3" id="KW-1133">Transmembrane helix</keyword>
<dbReference type="GO" id="GO:0000139">
    <property type="term" value="C:Golgi membrane"/>
    <property type="evidence" value="ECO:0007669"/>
    <property type="project" value="UniProtKB-SubCell"/>
</dbReference>
<dbReference type="InterPro" id="IPR006514">
    <property type="entry name" value="IRX15/GXM/AGM"/>
</dbReference>
<evidence type="ECO:0000256" key="1">
    <source>
        <dbReference type="ARBA" id="ARBA00004194"/>
    </source>
</evidence>
<gene>
    <name evidence="5" type="ORF">IFM89_025954</name>
</gene>
<comment type="subcellular location">
    <subcellularLocation>
        <location evidence="1">Golgi apparatus membrane</location>
        <topology evidence="1">Single-pass membrane protein</topology>
    </subcellularLocation>
</comment>
<sequence length="191" mass="21350">MPLQTSCFGLPPEYLFLSSLNTNGTTIFLDDNPENLKTIRTNNAATQIYKVKHHVAAKEAYNLLKQARVDPVCAPQAGPLRFSSCKLALKQLPNSVYELKWDVILVDGQSTDKPEAPGRMSAIYTAAMIARTGNLTDVLVHDVDKMIEKWFTREFLCEENLISSKGKLWHLRITGNSSSTSFCSRTTIQIL</sequence>